<dbReference type="Proteomes" id="UP001054854">
    <property type="component" value="Unassembled WGS sequence"/>
</dbReference>
<dbReference type="EMBL" id="BNEK01000002">
    <property type="protein sequence ID" value="GHJ25791.1"/>
    <property type="molecule type" value="Genomic_DNA"/>
</dbReference>
<evidence type="ECO:0008006" key="3">
    <source>
        <dbReference type="Google" id="ProtNLM"/>
    </source>
</evidence>
<evidence type="ECO:0000313" key="2">
    <source>
        <dbReference type="Proteomes" id="UP001054854"/>
    </source>
</evidence>
<sequence length="52" mass="5898">MGRRGARGARAHHDHVPYRFIVRGYVVAAHVWIRSQSTDLMRLTGILRLADG</sequence>
<name>A0ABQ3TS69_STRHY</name>
<organism evidence="1 2">
    <name type="scientific">Streptomyces hygroscopicus</name>
    <dbReference type="NCBI Taxonomy" id="1912"/>
    <lineage>
        <taxon>Bacteria</taxon>
        <taxon>Bacillati</taxon>
        <taxon>Actinomycetota</taxon>
        <taxon>Actinomycetes</taxon>
        <taxon>Kitasatosporales</taxon>
        <taxon>Streptomycetaceae</taxon>
        <taxon>Streptomyces</taxon>
        <taxon>Streptomyces violaceusniger group</taxon>
    </lineage>
</organism>
<reference evidence="1" key="1">
    <citation type="submission" date="2024-05" db="EMBL/GenBank/DDBJ databases">
        <title>Whole genome shotgun sequence of Streptomyces hygroscopicus NBRC 113678.</title>
        <authorList>
            <person name="Komaki H."/>
            <person name="Tamura T."/>
        </authorList>
    </citation>
    <scope>NUCLEOTIDE SEQUENCE</scope>
    <source>
        <strain evidence="1">N11-34</strain>
    </source>
</reference>
<comment type="caution">
    <text evidence="1">The sequence shown here is derived from an EMBL/GenBank/DDBJ whole genome shotgun (WGS) entry which is preliminary data.</text>
</comment>
<protein>
    <recommendedName>
        <fullName evidence="3">Transposase</fullName>
    </recommendedName>
</protein>
<gene>
    <name evidence="1" type="ORF">TPA0910_02240</name>
</gene>
<evidence type="ECO:0000313" key="1">
    <source>
        <dbReference type="EMBL" id="GHJ25791.1"/>
    </source>
</evidence>
<accession>A0ABQ3TS69</accession>
<keyword evidence="2" id="KW-1185">Reference proteome</keyword>
<proteinExistence type="predicted"/>